<keyword evidence="7" id="KW-1185">Reference proteome</keyword>
<comment type="caution">
    <text evidence="6">The sequence shown here is derived from an EMBL/GenBank/DDBJ whole genome shotgun (WGS) entry which is preliminary data.</text>
</comment>
<feature type="compositionally biased region" description="Low complexity" evidence="4">
    <location>
        <begin position="638"/>
        <end position="670"/>
    </location>
</feature>
<reference evidence="6 7" key="1">
    <citation type="journal article" date="2016" name="Genome Biol. Evol.">
        <title>Divergent and convergent evolution of fungal pathogenicity.</title>
        <authorList>
            <person name="Shang Y."/>
            <person name="Xiao G."/>
            <person name="Zheng P."/>
            <person name="Cen K."/>
            <person name="Zhan S."/>
            <person name="Wang C."/>
        </authorList>
    </citation>
    <scope>NUCLEOTIDE SEQUENCE [LARGE SCALE GENOMIC DNA]</scope>
    <source>
        <strain evidence="6 7">ARSEF 7405</strain>
    </source>
</reference>
<evidence type="ECO:0000313" key="6">
    <source>
        <dbReference type="EMBL" id="KZZ86970.1"/>
    </source>
</evidence>
<feature type="compositionally biased region" description="Low complexity" evidence="4">
    <location>
        <begin position="586"/>
        <end position="602"/>
    </location>
</feature>
<name>A0A166N022_9EURO</name>
<dbReference type="OrthoDB" id="5409589at2759"/>
<feature type="region of interest" description="Disordered" evidence="4">
    <location>
        <begin position="824"/>
        <end position="881"/>
    </location>
</feature>
<feature type="compositionally biased region" description="Polar residues" evidence="4">
    <location>
        <begin position="828"/>
        <end position="840"/>
    </location>
</feature>
<dbReference type="Proteomes" id="UP000242877">
    <property type="component" value="Unassembled WGS sequence"/>
</dbReference>
<feature type="compositionally biased region" description="Polar residues" evidence="4">
    <location>
        <begin position="847"/>
        <end position="858"/>
    </location>
</feature>
<dbReference type="Gene3D" id="3.30.920.20">
    <property type="entry name" value="Gas2-like domain"/>
    <property type="match status" value="1"/>
</dbReference>
<feature type="region of interest" description="Disordered" evidence="4">
    <location>
        <begin position="1"/>
        <end position="27"/>
    </location>
</feature>
<feature type="compositionally biased region" description="Polar residues" evidence="4">
    <location>
        <begin position="410"/>
        <end position="422"/>
    </location>
</feature>
<proteinExistence type="predicted"/>
<feature type="region of interest" description="Disordered" evidence="4">
    <location>
        <begin position="586"/>
        <end position="744"/>
    </location>
</feature>
<dbReference type="SUPFAM" id="SSF143575">
    <property type="entry name" value="GAS2 domain-like"/>
    <property type="match status" value="1"/>
</dbReference>
<accession>A0A166N022</accession>
<dbReference type="InterPro" id="IPR036534">
    <property type="entry name" value="GAR_dom_sf"/>
</dbReference>
<feature type="compositionally biased region" description="Low complexity" evidence="4">
    <location>
        <begin position="731"/>
        <end position="740"/>
    </location>
</feature>
<dbReference type="PROSITE" id="PS51460">
    <property type="entry name" value="GAR"/>
    <property type="match status" value="1"/>
</dbReference>
<evidence type="ECO:0000256" key="1">
    <source>
        <dbReference type="ARBA" id="ARBA00004245"/>
    </source>
</evidence>
<dbReference type="VEuPathDB" id="FungiDB:AAP_06005"/>
<dbReference type="EMBL" id="AZGZ01000041">
    <property type="protein sequence ID" value="KZZ86970.1"/>
    <property type="molecule type" value="Genomic_DNA"/>
</dbReference>
<keyword evidence="3" id="KW-0206">Cytoskeleton</keyword>
<sequence length="1060" mass="117738">MSDLLATYPMHPPVVSVPRPPPAATTRSCARNNITFSRSSDHTKTNAIVTTDPLLTNLSPEVTLRALTEAGNLNDDDDDDDDQQVLPQHSLSRSIAQLSTRERTLGIRAAVAAQKLRQWYDEVLSWKWPSAREAALGKGFENPYAWSEDELEHEKAALYLGCLLETVVDELERRSGEIKDDVEDLGVEELKQHVLSVHIAAINSQSDKEFGQSPPYGHLNDFTAVITATILNGLPILSKLNNLLNTWDIRFEVLRQLPPLLGSLKNATFEIDRALARLEEGLLPEFDDPRFTRRSFEIARARLEDILLVVGHHFDVVLDALEGSEDCLPSYWIDDMDSLEADFASWSVAAQKKAVENEWHRDHPLDRFPSPIPEEADEASKVESETIPQARADPPEQRTYWTSSEDETLLDNNSSLGTSPLSTRAMPSVTVRNAQDEDGMLIKGREKNKFDSQPSAEKCSRTSSKKTKHTSFSSLHFKDPFTDQKFSADDIEVLPETEEHMSPTRLPPKRRMTLPLSRYIEESVHYSAPLSLSADPPSPDHHLQGPGHLGAIHRRNNDSKSFVPKPVNISLQDAFDAADALNQVIRSPSSSQSARNSNGRSAELQEPFMERPMSLHRDRSSSPSFPPRSFDISKTRSRIPTPSSSPRAIGTNSRSSTSSRASQSTTNSPSRIPLRKQGDQSPPLPSIKKHRRRPTLEDKISTILDGIPVKLDLDAPNRPQGHLAPAKGVTSSASPSSGSPKYGATNTYFRLIPAQQKRPKDESSVRLFHLYRGERLAPLKLYVRTIGEKNERVMVRVGGGWADFGEYLREYVAHHGQRAVSEKWEVQSVPSNTNSPLRQSPQKRHTSNPTKSGRTTPISRPASRAEPFPDMEPEIPPLPPIPAFLKEVTQKERPSLTAANIAKASGSPAPTVPIFPSLGRRMSISSMASGSMSVFSAFAESFHNPHSSIFNAHPVSRPGTSLGFRPGSPFSAAPIVPLAPLGLAGPRPRRMSITPESEAWVEDMMGKARKTSGTKSNILSSIPFPHDEPEKQQQSALHTMRSFNDIDRFNKRIFLRRFNH</sequence>
<feature type="region of interest" description="Disordered" evidence="4">
    <location>
        <begin position="530"/>
        <end position="564"/>
    </location>
</feature>
<dbReference type="AlphaFoldDB" id="A0A166N022"/>
<feature type="compositionally biased region" description="Low complexity" evidence="4">
    <location>
        <begin position="621"/>
        <end position="630"/>
    </location>
</feature>
<evidence type="ECO:0000313" key="7">
    <source>
        <dbReference type="Proteomes" id="UP000242877"/>
    </source>
</evidence>
<dbReference type="Pfam" id="PF02187">
    <property type="entry name" value="GAS2"/>
    <property type="match status" value="1"/>
</dbReference>
<evidence type="ECO:0000256" key="2">
    <source>
        <dbReference type="ARBA" id="ARBA00022490"/>
    </source>
</evidence>
<protein>
    <submittedName>
        <fullName evidence="6">Growth-arrest-specific protein 2 domain protein</fullName>
    </submittedName>
</protein>
<dbReference type="InterPro" id="IPR003108">
    <property type="entry name" value="GAR_dom"/>
</dbReference>
<comment type="subcellular location">
    <subcellularLocation>
        <location evidence="1">Cytoplasm</location>
        <location evidence="1">Cytoskeleton</location>
    </subcellularLocation>
</comment>
<feature type="domain" description="GAR" evidence="5">
    <location>
        <begin position="737"/>
        <end position="815"/>
    </location>
</feature>
<dbReference type="GO" id="GO:0008017">
    <property type="term" value="F:microtubule binding"/>
    <property type="evidence" value="ECO:0007669"/>
    <property type="project" value="InterPro"/>
</dbReference>
<gene>
    <name evidence="6" type="ORF">AAP_06005</name>
</gene>
<dbReference type="GO" id="GO:0005856">
    <property type="term" value="C:cytoskeleton"/>
    <property type="evidence" value="ECO:0007669"/>
    <property type="project" value="UniProtKB-SubCell"/>
</dbReference>
<keyword evidence="2" id="KW-0963">Cytoplasm</keyword>
<feature type="region of interest" description="Disordered" evidence="4">
    <location>
        <begin position="360"/>
        <end position="472"/>
    </location>
</feature>
<evidence type="ECO:0000256" key="4">
    <source>
        <dbReference type="SAM" id="MobiDB-lite"/>
    </source>
</evidence>
<evidence type="ECO:0000259" key="5">
    <source>
        <dbReference type="PROSITE" id="PS51460"/>
    </source>
</evidence>
<organism evidence="6 7">
    <name type="scientific">Ascosphaera apis ARSEF 7405</name>
    <dbReference type="NCBI Taxonomy" id="392613"/>
    <lineage>
        <taxon>Eukaryota</taxon>
        <taxon>Fungi</taxon>
        <taxon>Dikarya</taxon>
        <taxon>Ascomycota</taxon>
        <taxon>Pezizomycotina</taxon>
        <taxon>Eurotiomycetes</taxon>
        <taxon>Eurotiomycetidae</taxon>
        <taxon>Onygenales</taxon>
        <taxon>Ascosphaeraceae</taxon>
        <taxon>Ascosphaera</taxon>
    </lineage>
</organism>
<evidence type="ECO:0000256" key="3">
    <source>
        <dbReference type="ARBA" id="ARBA00023212"/>
    </source>
</evidence>